<dbReference type="EMBL" id="JBHUJC010000026">
    <property type="protein sequence ID" value="MFD2276719.1"/>
    <property type="molecule type" value="Genomic_DNA"/>
</dbReference>
<proteinExistence type="predicted"/>
<keyword evidence="5" id="KW-1185">Reference proteome</keyword>
<dbReference type="Pfam" id="PF05025">
    <property type="entry name" value="RbsD_FucU"/>
    <property type="match status" value="1"/>
</dbReference>
<dbReference type="RefSeq" id="WP_377094676.1">
    <property type="nucleotide sequence ID" value="NZ_JBHSJM010000001.1"/>
</dbReference>
<accession>A0ABW5E8K1</accession>
<dbReference type="Gene3D" id="3.40.1650.10">
    <property type="entry name" value="RbsD-like domain"/>
    <property type="match status" value="1"/>
</dbReference>
<dbReference type="GO" id="GO:0036373">
    <property type="term" value="F:L-fucose mutarotase activity"/>
    <property type="evidence" value="ECO:0007669"/>
    <property type="project" value="UniProtKB-EC"/>
</dbReference>
<reference evidence="5" key="1">
    <citation type="journal article" date="2019" name="Int. J. Syst. Evol. Microbiol.">
        <title>The Global Catalogue of Microorganisms (GCM) 10K type strain sequencing project: providing services to taxonomists for standard genome sequencing and annotation.</title>
        <authorList>
            <consortium name="The Broad Institute Genomics Platform"/>
            <consortium name="The Broad Institute Genome Sequencing Center for Infectious Disease"/>
            <person name="Wu L."/>
            <person name="Ma J."/>
        </authorList>
    </citation>
    <scope>NUCLEOTIDE SEQUENCE [LARGE SCALE GENOMIC DNA]</scope>
    <source>
        <strain evidence="5">JCM 16545</strain>
    </source>
</reference>
<evidence type="ECO:0000256" key="3">
    <source>
        <dbReference type="ARBA" id="ARBA00036324"/>
    </source>
</evidence>
<sequence>MLKGISHLLSPELLSTLYRMGHGEEIIFADAHYPVHKAGIPVIRADGHKIPELLDAILPLFELDAYSDHPAAMMDVVPGDTPDPEVEANYRAAIDRHQKDVPSIDKVERFAFYERAKNAHAIVATGDTAKYANIILTKGVTPI</sequence>
<comment type="caution">
    <text evidence="4">The sequence shown here is derived from an EMBL/GenBank/DDBJ whole genome shotgun (WGS) entry which is preliminary data.</text>
</comment>
<organism evidence="4 5">
    <name type="scientific">Rubritalea spongiae</name>
    <dbReference type="NCBI Taxonomy" id="430797"/>
    <lineage>
        <taxon>Bacteria</taxon>
        <taxon>Pseudomonadati</taxon>
        <taxon>Verrucomicrobiota</taxon>
        <taxon>Verrucomicrobiia</taxon>
        <taxon>Verrucomicrobiales</taxon>
        <taxon>Rubritaleaceae</taxon>
        <taxon>Rubritalea</taxon>
    </lineage>
</organism>
<evidence type="ECO:0000256" key="2">
    <source>
        <dbReference type="ARBA" id="ARBA00023235"/>
    </source>
</evidence>
<dbReference type="NCBIfam" id="NF011949">
    <property type="entry name" value="PRK15420.1"/>
    <property type="match status" value="1"/>
</dbReference>
<dbReference type="SUPFAM" id="SSF102546">
    <property type="entry name" value="RbsD-like"/>
    <property type="match status" value="1"/>
</dbReference>
<evidence type="ECO:0000313" key="5">
    <source>
        <dbReference type="Proteomes" id="UP001597297"/>
    </source>
</evidence>
<evidence type="ECO:0000256" key="1">
    <source>
        <dbReference type="ARBA" id="ARBA00000223"/>
    </source>
</evidence>
<dbReference type="InterPro" id="IPR007721">
    <property type="entry name" value="RbsD_FucU"/>
</dbReference>
<protein>
    <submittedName>
        <fullName evidence="4">L-fucose mutarotase</fullName>
        <ecNumber evidence="4">5.1.3.29</ecNumber>
    </submittedName>
</protein>
<dbReference type="PANTHER" id="PTHR31690">
    <property type="entry name" value="FUCOSE MUTAROTASE"/>
    <property type="match status" value="1"/>
</dbReference>
<name>A0ABW5E8K1_9BACT</name>
<comment type="catalytic activity">
    <reaction evidence="1">
        <text>beta-D-ribopyranose = beta-D-ribofuranose</text>
        <dbReference type="Rhea" id="RHEA:25432"/>
        <dbReference type="ChEBI" id="CHEBI:27476"/>
        <dbReference type="ChEBI" id="CHEBI:47002"/>
        <dbReference type="EC" id="5.4.99.62"/>
    </reaction>
</comment>
<evidence type="ECO:0000313" key="4">
    <source>
        <dbReference type="EMBL" id="MFD2276719.1"/>
    </source>
</evidence>
<gene>
    <name evidence="4" type="primary">fucU</name>
    <name evidence="4" type="ORF">ACFSQZ_09590</name>
</gene>
<dbReference type="InterPro" id="IPR050443">
    <property type="entry name" value="RbsD/FucU_mutarotase"/>
</dbReference>
<dbReference type="InterPro" id="IPR023750">
    <property type="entry name" value="RbsD-like_sf"/>
</dbReference>
<dbReference type="PANTHER" id="PTHR31690:SF4">
    <property type="entry name" value="FUCOSE MUTAROTASE"/>
    <property type="match status" value="1"/>
</dbReference>
<dbReference type="Proteomes" id="UP001597297">
    <property type="component" value="Unassembled WGS sequence"/>
</dbReference>
<keyword evidence="2 4" id="KW-0413">Isomerase</keyword>
<comment type="catalytic activity">
    <reaction evidence="3">
        <text>alpha-L-fucose = beta-L-fucose</text>
        <dbReference type="Rhea" id="RHEA:25580"/>
        <dbReference type="ChEBI" id="CHEBI:42548"/>
        <dbReference type="ChEBI" id="CHEBI:42589"/>
        <dbReference type="EC" id="5.1.3.29"/>
    </reaction>
</comment>
<dbReference type="EC" id="5.1.3.29" evidence="4"/>